<keyword evidence="4" id="KW-1185">Reference proteome</keyword>
<feature type="transmembrane region" description="Helical" evidence="1">
    <location>
        <begin position="98"/>
        <end position="118"/>
    </location>
</feature>
<evidence type="ECO:0000256" key="1">
    <source>
        <dbReference type="SAM" id="Phobius"/>
    </source>
</evidence>
<keyword evidence="1" id="KW-0812">Transmembrane</keyword>
<dbReference type="EMBL" id="AP019782">
    <property type="protein sequence ID" value="BBL72795.1"/>
    <property type="molecule type" value="Genomic_DNA"/>
</dbReference>
<dbReference type="Proteomes" id="UP000824988">
    <property type="component" value="Chromosome"/>
</dbReference>
<organism evidence="3 4">
    <name type="scientific">Methylogaea oryzae</name>
    <dbReference type="NCBI Taxonomy" id="1295382"/>
    <lineage>
        <taxon>Bacteria</taxon>
        <taxon>Pseudomonadati</taxon>
        <taxon>Pseudomonadota</taxon>
        <taxon>Gammaproteobacteria</taxon>
        <taxon>Methylococcales</taxon>
        <taxon>Methylococcaceae</taxon>
        <taxon>Methylogaea</taxon>
    </lineage>
</organism>
<proteinExistence type="predicted"/>
<protein>
    <submittedName>
        <fullName evidence="3">Uncharacterized protein</fullName>
    </submittedName>
</protein>
<feature type="chain" id="PRO_5034649607" evidence="2">
    <location>
        <begin position="20"/>
        <end position="122"/>
    </location>
</feature>
<evidence type="ECO:0000313" key="3">
    <source>
        <dbReference type="EMBL" id="BBL72795.1"/>
    </source>
</evidence>
<accession>A0A8D5AP81</accession>
<reference evidence="3" key="1">
    <citation type="submission" date="2019-06" db="EMBL/GenBank/DDBJ databases">
        <title>Complete genome sequence of Methylogaea oryzae strain JCM16910.</title>
        <authorList>
            <person name="Asakawa S."/>
        </authorList>
    </citation>
    <scope>NUCLEOTIDE SEQUENCE</scope>
    <source>
        <strain evidence="3">E10</strain>
    </source>
</reference>
<name>A0A8D5AP81_9GAMM</name>
<gene>
    <name evidence="3" type="ORF">MoryE10_34010</name>
</gene>
<sequence>MHRALILAILTLLPLTGQAATCWEIVNARITLCDSVGACGPYVTNLAIPSSAPVDQCDVAPFQNPTGTGVGHVVLLDSSDWSAAANAQLDWNIVRESFGWGMLLFVTGAGTGLIINIVRRGR</sequence>
<keyword evidence="2" id="KW-0732">Signal</keyword>
<evidence type="ECO:0000313" key="4">
    <source>
        <dbReference type="Proteomes" id="UP000824988"/>
    </source>
</evidence>
<keyword evidence="1" id="KW-0472">Membrane</keyword>
<keyword evidence="1" id="KW-1133">Transmembrane helix</keyword>
<evidence type="ECO:0000256" key="2">
    <source>
        <dbReference type="SAM" id="SignalP"/>
    </source>
</evidence>
<feature type="signal peptide" evidence="2">
    <location>
        <begin position="1"/>
        <end position="19"/>
    </location>
</feature>
<dbReference type="AlphaFoldDB" id="A0A8D5AP81"/>
<dbReference type="KEGG" id="moz:MoryE10_34010"/>